<accession>A0ABD0VSS0</accession>
<dbReference type="AlphaFoldDB" id="A0ABD0VSS0"/>
<evidence type="ECO:0000313" key="1">
    <source>
        <dbReference type="EMBL" id="KAL0928140.1"/>
    </source>
</evidence>
<proteinExistence type="predicted"/>
<organism evidence="1 2">
    <name type="scientific">Dendrobium thyrsiflorum</name>
    <name type="common">Pinecone-like raceme dendrobium</name>
    <name type="synonym">Orchid</name>
    <dbReference type="NCBI Taxonomy" id="117978"/>
    <lineage>
        <taxon>Eukaryota</taxon>
        <taxon>Viridiplantae</taxon>
        <taxon>Streptophyta</taxon>
        <taxon>Embryophyta</taxon>
        <taxon>Tracheophyta</taxon>
        <taxon>Spermatophyta</taxon>
        <taxon>Magnoliopsida</taxon>
        <taxon>Liliopsida</taxon>
        <taxon>Asparagales</taxon>
        <taxon>Orchidaceae</taxon>
        <taxon>Epidendroideae</taxon>
        <taxon>Malaxideae</taxon>
        <taxon>Dendrobiinae</taxon>
        <taxon>Dendrobium</taxon>
    </lineage>
</organism>
<comment type="caution">
    <text evidence="1">The sequence shown here is derived from an EMBL/GenBank/DDBJ whole genome shotgun (WGS) entry which is preliminary data.</text>
</comment>
<protein>
    <submittedName>
        <fullName evidence="1">Uncharacterized protein</fullName>
    </submittedName>
</protein>
<name>A0ABD0VSS0_DENTH</name>
<gene>
    <name evidence="1" type="ORF">M5K25_000007</name>
</gene>
<keyword evidence="2" id="KW-1185">Reference proteome</keyword>
<sequence>MTLVVTWDSLPIGPFFARPKSESFAFDASLGRCGAQASILQRYIVVSISFRRSALCRSVLGRSGTQCRGARFE</sequence>
<dbReference type="Proteomes" id="UP001552299">
    <property type="component" value="Unassembled WGS sequence"/>
</dbReference>
<dbReference type="EMBL" id="JANQDX010000001">
    <property type="protein sequence ID" value="KAL0928140.1"/>
    <property type="molecule type" value="Genomic_DNA"/>
</dbReference>
<evidence type="ECO:0000313" key="2">
    <source>
        <dbReference type="Proteomes" id="UP001552299"/>
    </source>
</evidence>
<reference evidence="1 2" key="1">
    <citation type="journal article" date="2024" name="Plant Biotechnol. J.">
        <title>Dendrobium thyrsiflorum genome and its molecular insights into genes involved in important horticultural traits.</title>
        <authorList>
            <person name="Chen B."/>
            <person name="Wang J.Y."/>
            <person name="Zheng P.J."/>
            <person name="Li K.L."/>
            <person name="Liang Y.M."/>
            <person name="Chen X.F."/>
            <person name="Zhang C."/>
            <person name="Zhao X."/>
            <person name="He X."/>
            <person name="Zhang G.Q."/>
            <person name="Liu Z.J."/>
            <person name="Xu Q."/>
        </authorList>
    </citation>
    <scope>NUCLEOTIDE SEQUENCE [LARGE SCALE GENOMIC DNA]</scope>
    <source>
        <strain evidence="1">GZMU011</strain>
    </source>
</reference>